<evidence type="ECO:0000256" key="17">
    <source>
        <dbReference type="SAM" id="SignalP"/>
    </source>
</evidence>
<evidence type="ECO:0000256" key="1">
    <source>
        <dbReference type="ARBA" id="ARBA00004141"/>
    </source>
</evidence>
<evidence type="ECO:0000256" key="10">
    <source>
        <dbReference type="ARBA" id="ARBA00023170"/>
    </source>
</evidence>
<keyword evidence="6 17" id="KW-0732">Signal</keyword>
<evidence type="ECO:0000256" key="2">
    <source>
        <dbReference type="ARBA" id="ARBA00008685"/>
    </source>
</evidence>
<keyword evidence="12" id="KW-1071">Ligand-gated ion channel</keyword>
<gene>
    <name evidence="19" type="ORF">M0R45_012240</name>
</gene>
<evidence type="ECO:0000256" key="15">
    <source>
        <dbReference type="SAM" id="MobiDB-lite"/>
    </source>
</evidence>
<protein>
    <recommendedName>
        <fullName evidence="18">Ionotropic glutamate receptor C-terminal domain-containing protein</fullName>
    </recommendedName>
</protein>
<evidence type="ECO:0000256" key="11">
    <source>
        <dbReference type="ARBA" id="ARBA00023180"/>
    </source>
</evidence>
<dbReference type="InterPro" id="IPR017103">
    <property type="entry name" value="Iontropic_Glu_rcpt_pln"/>
</dbReference>
<dbReference type="AlphaFoldDB" id="A0AAW1YE17"/>
<dbReference type="FunFam" id="3.40.190.10:FF:000103">
    <property type="entry name" value="Glutamate receptor"/>
    <property type="match status" value="1"/>
</dbReference>
<evidence type="ECO:0000256" key="8">
    <source>
        <dbReference type="ARBA" id="ARBA00023065"/>
    </source>
</evidence>
<feature type="region of interest" description="Disordered" evidence="15">
    <location>
        <begin position="894"/>
        <end position="942"/>
    </location>
</feature>
<accession>A0AAW1YE17</accession>
<feature type="signal peptide" evidence="17">
    <location>
        <begin position="1"/>
        <end position="28"/>
    </location>
</feature>
<evidence type="ECO:0000313" key="20">
    <source>
        <dbReference type="Proteomes" id="UP001457282"/>
    </source>
</evidence>
<dbReference type="InterPro" id="IPR001828">
    <property type="entry name" value="ANF_lig-bd_rcpt"/>
</dbReference>
<dbReference type="CDD" id="cd13686">
    <property type="entry name" value="GluR_Plant"/>
    <property type="match status" value="1"/>
</dbReference>
<feature type="chain" id="PRO_5043318233" description="Ionotropic glutamate receptor C-terminal domain-containing protein" evidence="17">
    <location>
        <begin position="29"/>
        <end position="1017"/>
    </location>
</feature>
<evidence type="ECO:0000256" key="13">
    <source>
        <dbReference type="ARBA" id="ARBA00023303"/>
    </source>
</evidence>
<dbReference type="InterPro" id="IPR028082">
    <property type="entry name" value="Peripla_BP_I"/>
</dbReference>
<dbReference type="Gene3D" id="3.40.50.2300">
    <property type="match status" value="2"/>
</dbReference>
<keyword evidence="8" id="KW-0406">Ion transport</keyword>
<keyword evidence="4" id="KW-0813">Transport</keyword>
<comment type="subcellular location">
    <subcellularLocation>
        <location evidence="1">Membrane</location>
        <topology evidence="1">Multi-pass membrane protein</topology>
    </subcellularLocation>
</comment>
<evidence type="ECO:0000256" key="5">
    <source>
        <dbReference type="ARBA" id="ARBA00022692"/>
    </source>
</evidence>
<keyword evidence="9 16" id="KW-0472">Membrane</keyword>
<feature type="domain" description="Ionotropic glutamate receptor C-terminal" evidence="18">
    <location>
        <begin position="462"/>
        <end position="817"/>
    </location>
</feature>
<sequence>MLKKNPPSNLKFVLHILFLFISSWISLATPQNETTIPVNVGIVLDDHDSLTQKIWLSCIKMALSEVYLSHPYYKTRLVLKVRDCKQNVVGAAAAAVELIKNEQVQAIIGPVTSMETSFVINLGDQAHVPIISFSATSPSLNSLRSPYFFQFAQIDSSQVKAISAIIKAFGWKQVVPIYLDSSDGEGMIPFLTDALEEVGAHVPYRSVIPPSATDDQISNELHKLMTKQTRVFVVHMTLDLCYKLFTKADNIGMMSKGYVWLTTNGITSLLPTDDASVIDSMAGVVGVRAYVQKTRQYKEFKRRWNQQFLIDNPASFDAELDIFGLWAYDATFALSLAVEQVIGSAASDFVFQKSNASSNLTDLESFIVSPYGPKLCKALSNTRFQGIAGNFSLVHGQLQSSTFQIVNVNGAGVTTVGYWVPQHGLVHLLNSESSLGNLGPIIWPGDSLSVPIGWVNPTNGVMMRVGVPVKIHFTELVNVVYNPITNGSEINGFVIDVFKAVVARLPYPFPYEFIPYATPNRTSAGSYDDLCYQVYLGNFDAVVGDITVTENRSSYVDFTVQYTGADIVMVVPIRHIGSKNAWIFLQPWTWDLWLTTACFFLFIGFVVWVLEHRINEDFRGPPLHQVGTGVWFSFSTMVFAHTAKVVSNLARFVMVIWIFVVLVLTINYTASLTSLYTIQKLEPTITDLNDLLRNGLNVGYTINVNDRINYARNNLLNVGFDYSKLLALETMEAIDEALSKGSAQGGVAAVFGESLNMMIFLSRYCNKYTLIGPIFKNNGFAFVLPKNSPFLPDFSSALLNVTRREKMVNIINEWLKNESNCQPATAPPVPSSGLGTDSFLALFLIAGSASTLALLIFVASFIYRHRHIFTQPAPSTWTNIQTMFRIFNEKDPNCDAFKSSQPPGADDYCPQSPVRDNSSHTDTTSVFSGEQQASSADQASPEVGPAATEVVVTIPLQAMQTTSSILFYFTNLQLPSNFDRKNPNDMSAISLRKVNTWLPPEVIYVRNLPFNISSDEM</sequence>
<evidence type="ECO:0000256" key="12">
    <source>
        <dbReference type="ARBA" id="ARBA00023286"/>
    </source>
</evidence>
<evidence type="ECO:0000256" key="16">
    <source>
        <dbReference type="SAM" id="Phobius"/>
    </source>
</evidence>
<dbReference type="Pfam" id="PF00060">
    <property type="entry name" value="Lig_chan"/>
    <property type="match status" value="1"/>
</dbReference>
<dbReference type="InterPro" id="IPR044440">
    <property type="entry name" value="GABAb_receptor_plant_PBP1"/>
</dbReference>
<evidence type="ECO:0000259" key="18">
    <source>
        <dbReference type="SMART" id="SM00079"/>
    </source>
</evidence>
<comment type="similarity">
    <text evidence="2">Belongs to the glutamate-gated ion channel (TC 1.A.10.1) family.</text>
</comment>
<keyword evidence="20" id="KW-1185">Reference proteome</keyword>
<dbReference type="InterPro" id="IPR001320">
    <property type="entry name" value="Iontro_rcpt_C"/>
</dbReference>
<dbReference type="Proteomes" id="UP001457282">
    <property type="component" value="Unassembled WGS sequence"/>
</dbReference>
<evidence type="ECO:0000256" key="9">
    <source>
        <dbReference type="ARBA" id="ARBA00023136"/>
    </source>
</evidence>
<dbReference type="GO" id="GO:0016020">
    <property type="term" value="C:membrane"/>
    <property type="evidence" value="ECO:0007669"/>
    <property type="project" value="UniProtKB-SubCell"/>
</dbReference>
<reference evidence="19 20" key="1">
    <citation type="journal article" date="2023" name="G3 (Bethesda)">
        <title>A chromosome-length genome assembly and annotation of blackberry (Rubus argutus, cv. 'Hillquist').</title>
        <authorList>
            <person name="Bruna T."/>
            <person name="Aryal R."/>
            <person name="Dudchenko O."/>
            <person name="Sargent D.J."/>
            <person name="Mead D."/>
            <person name="Buti M."/>
            <person name="Cavallini A."/>
            <person name="Hytonen T."/>
            <person name="Andres J."/>
            <person name="Pham M."/>
            <person name="Weisz D."/>
            <person name="Mascagni F."/>
            <person name="Usai G."/>
            <person name="Natali L."/>
            <person name="Bassil N."/>
            <person name="Fernandez G.E."/>
            <person name="Lomsadze A."/>
            <person name="Armour M."/>
            <person name="Olukolu B."/>
            <person name="Poorten T."/>
            <person name="Britton C."/>
            <person name="Davik J."/>
            <person name="Ashrafi H."/>
            <person name="Aiden E.L."/>
            <person name="Borodovsky M."/>
            <person name="Worthington M."/>
        </authorList>
    </citation>
    <scope>NUCLEOTIDE SEQUENCE [LARGE SCALE GENOMIC DNA]</scope>
    <source>
        <strain evidence="19">PI 553951</strain>
    </source>
</reference>
<dbReference type="Pfam" id="PF01094">
    <property type="entry name" value="ANF_receptor"/>
    <property type="match status" value="1"/>
</dbReference>
<feature type="transmembrane region" description="Helical" evidence="16">
    <location>
        <begin position="839"/>
        <end position="863"/>
    </location>
</feature>
<feature type="transmembrane region" description="Helical" evidence="16">
    <location>
        <begin position="588"/>
        <end position="610"/>
    </location>
</feature>
<dbReference type="CDD" id="cd19990">
    <property type="entry name" value="PBP1_GABAb_receptor_plant"/>
    <property type="match status" value="1"/>
</dbReference>
<keyword evidence="10" id="KW-0675">Receptor</keyword>
<dbReference type="SMART" id="SM00079">
    <property type="entry name" value="PBPe"/>
    <property type="match status" value="1"/>
</dbReference>
<keyword evidence="5 16" id="KW-0812">Transmembrane</keyword>
<comment type="function">
    <text evidence="14">Glutamate-gated receptor that probably acts as a non-selective cation channel. May be involved in light-signal transduction and calcium homeostasis via the regulation of calcium influx into cells.</text>
</comment>
<dbReference type="InterPro" id="IPR015683">
    <property type="entry name" value="Ionotropic_Glu_rcpt"/>
</dbReference>
<organism evidence="19 20">
    <name type="scientific">Rubus argutus</name>
    <name type="common">Southern blackberry</name>
    <dbReference type="NCBI Taxonomy" id="59490"/>
    <lineage>
        <taxon>Eukaryota</taxon>
        <taxon>Viridiplantae</taxon>
        <taxon>Streptophyta</taxon>
        <taxon>Embryophyta</taxon>
        <taxon>Tracheophyta</taxon>
        <taxon>Spermatophyta</taxon>
        <taxon>Magnoliopsida</taxon>
        <taxon>eudicotyledons</taxon>
        <taxon>Gunneridae</taxon>
        <taxon>Pentapetalae</taxon>
        <taxon>rosids</taxon>
        <taxon>fabids</taxon>
        <taxon>Rosales</taxon>
        <taxon>Rosaceae</taxon>
        <taxon>Rosoideae</taxon>
        <taxon>Rosoideae incertae sedis</taxon>
        <taxon>Rubus</taxon>
    </lineage>
</organism>
<keyword evidence="7 16" id="KW-1133">Transmembrane helix</keyword>
<evidence type="ECO:0000313" key="19">
    <source>
        <dbReference type="EMBL" id="KAK9946795.1"/>
    </source>
</evidence>
<dbReference type="PIRSF" id="PIRSF037090">
    <property type="entry name" value="Iontro_Glu-like_rcpt_pln"/>
    <property type="match status" value="1"/>
</dbReference>
<feature type="transmembrane region" description="Helical" evidence="16">
    <location>
        <begin position="649"/>
        <end position="670"/>
    </location>
</feature>
<evidence type="ECO:0000256" key="14">
    <source>
        <dbReference type="ARBA" id="ARBA00049638"/>
    </source>
</evidence>
<keyword evidence="13" id="KW-0407">Ion channel</keyword>
<dbReference type="SUPFAM" id="SSF53850">
    <property type="entry name" value="Periplasmic binding protein-like II"/>
    <property type="match status" value="1"/>
</dbReference>
<comment type="subunit">
    <text evidence="3">May form heteromers.</text>
</comment>
<dbReference type="SUPFAM" id="SSF53822">
    <property type="entry name" value="Periplasmic binding protein-like I"/>
    <property type="match status" value="1"/>
</dbReference>
<dbReference type="PANTHER" id="PTHR34836">
    <property type="entry name" value="OS06G0188250 PROTEIN"/>
    <property type="match status" value="1"/>
</dbReference>
<dbReference type="Gene3D" id="1.10.287.70">
    <property type="match status" value="1"/>
</dbReference>
<dbReference type="PANTHER" id="PTHR34836:SF1">
    <property type="entry name" value="OS09G0428600 PROTEIN"/>
    <property type="match status" value="1"/>
</dbReference>
<evidence type="ECO:0000256" key="6">
    <source>
        <dbReference type="ARBA" id="ARBA00022729"/>
    </source>
</evidence>
<proteinExistence type="inferred from homology"/>
<keyword evidence="11" id="KW-0325">Glycoprotein</keyword>
<feature type="compositionally biased region" description="Polar residues" evidence="15">
    <location>
        <begin position="914"/>
        <end position="938"/>
    </location>
</feature>
<dbReference type="FunFam" id="1.10.287.70:FF:000037">
    <property type="entry name" value="Glutamate receptor"/>
    <property type="match status" value="1"/>
</dbReference>
<evidence type="ECO:0000256" key="4">
    <source>
        <dbReference type="ARBA" id="ARBA00022448"/>
    </source>
</evidence>
<dbReference type="FunFam" id="3.40.50.2300:FF:000188">
    <property type="entry name" value="Glutamate receptor"/>
    <property type="match status" value="1"/>
</dbReference>
<dbReference type="EMBL" id="JBEDUW010000002">
    <property type="protein sequence ID" value="KAK9946795.1"/>
    <property type="molecule type" value="Genomic_DNA"/>
</dbReference>
<comment type="caution">
    <text evidence="19">The sequence shown here is derived from an EMBL/GenBank/DDBJ whole genome shotgun (WGS) entry which is preliminary data.</text>
</comment>
<dbReference type="GO" id="GO:0015276">
    <property type="term" value="F:ligand-gated monoatomic ion channel activity"/>
    <property type="evidence" value="ECO:0007669"/>
    <property type="project" value="InterPro"/>
</dbReference>
<evidence type="ECO:0000256" key="7">
    <source>
        <dbReference type="ARBA" id="ARBA00022989"/>
    </source>
</evidence>
<dbReference type="Gene3D" id="3.40.190.10">
    <property type="entry name" value="Periplasmic binding protein-like II"/>
    <property type="match status" value="3"/>
</dbReference>
<evidence type="ECO:0000256" key="3">
    <source>
        <dbReference type="ARBA" id="ARBA00011095"/>
    </source>
</evidence>
<name>A0AAW1YE17_RUBAR</name>